<reference evidence="9 10" key="1">
    <citation type="submission" date="2016-10" db="EMBL/GenBank/DDBJ databases">
        <authorList>
            <person name="de Groot N.N."/>
        </authorList>
    </citation>
    <scope>NUCLEOTIDE SEQUENCE [LARGE SCALE GENOMIC DNA]</scope>
    <source>
        <strain evidence="9 10">DSM 12130</strain>
    </source>
</reference>
<dbReference type="CDD" id="cd08168">
    <property type="entry name" value="Cytochrom_C3"/>
    <property type="match status" value="1"/>
</dbReference>
<proteinExistence type="predicted"/>
<keyword evidence="1" id="KW-0813">Transport</keyword>
<feature type="binding site" description="axial binding residue" evidence="6">
    <location>
        <position position="128"/>
    </location>
    <ligand>
        <name>heme c</name>
        <dbReference type="ChEBI" id="CHEBI:61717"/>
        <label>1</label>
    </ligand>
    <ligandPart>
        <name>Fe</name>
        <dbReference type="ChEBI" id="CHEBI:18248"/>
    </ligandPart>
</feature>
<comment type="cofactor">
    <cofactor evidence="6">
        <name>heme c</name>
        <dbReference type="ChEBI" id="CHEBI:61717"/>
    </cofactor>
    <text evidence="6">Binds 4 heme c groups covalently per monomer.</text>
</comment>
<evidence type="ECO:0000256" key="5">
    <source>
        <dbReference type="ARBA" id="ARBA00023004"/>
    </source>
</evidence>
<evidence type="ECO:0000256" key="2">
    <source>
        <dbReference type="ARBA" id="ARBA00022617"/>
    </source>
</evidence>
<dbReference type="GO" id="GO:0009055">
    <property type="term" value="F:electron transfer activity"/>
    <property type="evidence" value="ECO:0007669"/>
    <property type="project" value="InterPro"/>
</dbReference>
<dbReference type="InterPro" id="IPR020942">
    <property type="entry name" value="Cyt_c_III_dom"/>
</dbReference>
<feature type="binding site" description="axial binding residue" evidence="6">
    <location>
        <position position="65"/>
    </location>
    <ligand>
        <name>heme c</name>
        <dbReference type="ChEBI" id="CHEBI:61717"/>
        <label>1</label>
    </ligand>
    <ligandPart>
        <name>Fe</name>
        <dbReference type="ChEBI" id="CHEBI:18248"/>
    </ligandPart>
</feature>
<evidence type="ECO:0000259" key="8">
    <source>
        <dbReference type="Pfam" id="PF02085"/>
    </source>
</evidence>
<keyword evidence="7" id="KW-0732">Signal</keyword>
<evidence type="ECO:0000313" key="10">
    <source>
        <dbReference type="Proteomes" id="UP000199073"/>
    </source>
</evidence>
<dbReference type="GO" id="GO:0046872">
    <property type="term" value="F:metal ion binding"/>
    <property type="evidence" value="ECO:0007669"/>
    <property type="project" value="UniProtKB-KW"/>
</dbReference>
<dbReference type="InterPro" id="IPR002322">
    <property type="entry name" value="Cyt_c_III"/>
</dbReference>
<feature type="binding site" description="axial binding residue" evidence="6">
    <location>
        <position position="78"/>
    </location>
    <ligand>
        <name>heme c</name>
        <dbReference type="ChEBI" id="CHEBI:61717"/>
        <label>1</label>
    </ligand>
    <ligandPart>
        <name>Fe</name>
        <dbReference type="ChEBI" id="CHEBI:18248"/>
    </ligandPart>
</feature>
<evidence type="ECO:0000256" key="7">
    <source>
        <dbReference type="SAM" id="SignalP"/>
    </source>
</evidence>
<feature type="binding site" description="covalent" evidence="6">
    <location>
        <position position="64"/>
    </location>
    <ligand>
        <name>heme c</name>
        <dbReference type="ChEBI" id="CHEBI:61717"/>
        <label>1</label>
    </ligand>
</feature>
<dbReference type="Gene3D" id="3.90.10.10">
    <property type="entry name" value="Cytochrome C3"/>
    <property type="match status" value="1"/>
</dbReference>
<dbReference type="InterPro" id="IPR036280">
    <property type="entry name" value="Multihaem_cyt_sf"/>
</dbReference>
<feature type="binding site" description="axial binding residue" evidence="6">
    <location>
        <position position="55"/>
    </location>
    <ligand>
        <name>heme c</name>
        <dbReference type="ChEBI" id="CHEBI:61717"/>
        <label>1</label>
    </ligand>
    <ligandPart>
        <name>Fe</name>
        <dbReference type="ChEBI" id="CHEBI:18248"/>
    </ligandPart>
</feature>
<evidence type="ECO:0000313" key="9">
    <source>
        <dbReference type="EMBL" id="SDP36718.1"/>
    </source>
</evidence>
<dbReference type="STRING" id="91360.SAMN05660330_02536"/>
<feature type="binding site" description="axial binding residue" evidence="6">
    <location>
        <position position="61"/>
    </location>
    <ligand>
        <name>heme c</name>
        <dbReference type="ChEBI" id="CHEBI:61717"/>
        <label>1</label>
    </ligand>
    <ligandPart>
        <name>Fe</name>
        <dbReference type="ChEBI" id="CHEBI:18248"/>
    </ligandPart>
</feature>
<sequence>MVRVKIDLFPLLSLFFIIFPVMPTTAAFAAAVASTVTIDALQELYTPVDFDHLAHAEMYNCTSCHHHTTGTTMQDEKCLKCHKNSPATANVSCSSCHHRRSTALDGAEPHGNYHIDIVGLKGALHLNCLGCHRETGAPCGCIECHDYTEAGRKRFAVQEN</sequence>
<feature type="binding site" description="axial binding residue" evidence="6">
    <location>
        <position position="97"/>
    </location>
    <ligand>
        <name>heme c</name>
        <dbReference type="ChEBI" id="CHEBI:61717"/>
        <label>1</label>
    </ligand>
    <ligandPart>
        <name>Fe</name>
        <dbReference type="ChEBI" id="CHEBI:18248"/>
    </ligandPart>
</feature>
<dbReference type="Pfam" id="PF02085">
    <property type="entry name" value="Cytochrom_CIII"/>
    <property type="match status" value="1"/>
</dbReference>
<keyword evidence="2 6" id="KW-0349">Heme</keyword>
<evidence type="ECO:0000256" key="3">
    <source>
        <dbReference type="ARBA" id="ARBA00022723"/>
    </source>
</evidence>
<feature type="binding site" description="axial binding residue" evidence="6">
    <location>
        <position position="145"/>
    </location>
    <ligand>
        <name>heme c</name>
        <dbReference type="ChEBI" id="CHEBI:61717"/>
        <label>1</label>
    </ligand>
    <ligandPart>
        <name>Fe</name>
        <dbReference type="ChEBI" id="CHEBI:18248"/>
    </ligandPart>
</feature>
<evidence type="ECO:0000256" key="4">
    <source>
        <dbReference type="ARBA" id="ARBA00022982"/>
    </source>
</evidence>
<feature type="binding site" description="axial binding residue" evidence="6">
    <location>
        <position position="144"/>
    </location>
    <ligand>
        <name>heme c</name>
        <dbReference type="ChEBI" id="CHEBI:61717"/>
        <label>1</label>
    </ligand>
    <ligandPart>
        <name>Fe</name>
        <dbReference type="ChEBI" id="CHEBI:18248"/>
    </ligandPart>
</feature>
<feature type="binding site" description="axial binding residue" evidence="6">
    <location>
        <position position="96"/>
    </location>
    <ligand>
        <name>heme c</name>
        <dbReference type="ChEBI" id="CHEBI:61717"/>
        <label>1</label>
    </ligand>
    <ligandPart>
        <name>Fe</name>
        <dbReference type="ChEBI" id="CHEBI:18248"/>
    </ligandPart>
</feature>
<keyword evidence="4" id="KW-0249">Electron transport</keyword>
<feature type="binding site" description="axial binding residue" evidence="6">
    <location>
        <position position="132"/>
    </location>
    <ligand>
        <name>heme c</name>
        <dbReference type="ChEBI" id="CHEBI:61717"/>
        <label>1</label>
    </ligand>
    <ligandPart>
        <name>Fe</name>
        <dbReference type="ChEBI" id="CHEBI:18248"/>
    </ligandPart>
</feature>
<dbReference type="EMBL" id="FNJI01000017">
    <property type="protein sequence ID" value="SDP36718.1"/>
    <property type="molecule type" value="Genomic_DNA"/>
</dbReference>
<dbReference type="PRINTS" id="PR00609">
    <property type="entry name" value="CYTOCHROMEC3"/>
</dbReference>
<feature type="binding site" description="axial binding residue" evidence="6">
    <location>
        <position position="66"/>
    </location>
    <ligand>
        <name>heme c</name>
        <dbReference type="ChEBI" id="CHEBI:61717"/>
        <label>1</label>
    </ligand>
    <ligandPart>
        <name>Fe</name>
        <dbReference type="ChEBI" id="CHEBI:18248"/>
    </ligandPart>
</feature>
<dbReference type="GO" id="GO:0020037">
    <property type="term" value="F:heme binding"/>
    <property type="evidence" value="ECO:0007669"/>
    <property type="project" value="InterPro"/>
</dbReference>
<accession>A0A1H0S654</accession>
<keyword evidence="3 6" id="KW-0479">Metal-binding</keyword>
<gene>
    <name evidence="9" type="ORF">SAMN05660330_02536</name>
</gene>
<feature type="chain" id="PRO_5011632939" evidence="7">
    <location>
        <begin position="30"/>
        <end position="160"/>
    </location>
</feature>
<dbReference type="AlphaFoldDB" id="A0A1H0S654"/>
<feature type="domain" description="Class III cytochrome C" evidence="8">
    <location>
        <begin position="43"/>
        <end position="85"/>
    </location>
</feature>
<feature type="binding site" description="axial binding residue" evidence="6">
    <location>
        <position position="52"/>
    </location>
    <ligand>
        <name>heme c</name>
        <dbReference type="ChEBI" id="CHEBI:61717"/>
        <label>1</label>
    </ligand>
    <ligandPart>
        <name>Fe</name>
        <dbReference type="ChEBI" id="CHEBI:18248"/>
    </ligandPart>
</feature>
<dbReference type="SUPFAM" id="SSF48695">
    <property type="entry name" value="Multiheme cytochromes"/>
    <property type="match status" value="1"/>
</dbReference>
<keyword evidence="5 6" id="KW-0408">Iron</keyword>
<feature type="signal peptide" evidence="7">
    <location>
        <begin position="1"/>
        <end position="29"/>
    </location>
</feature>
<protein>
    <submittedName>
        <fullName evidence="9">Class III cytochrome C family protein</fullName>
    </submittedName>
</protein>
<evidence type="ECO:0000256" key="1">
    <source>
        <dbReference type="ARBA" id="ARBA00022448"/>
    </source>
</evidence>
<dbReference type="RefSeq" id="WP_092223378.1">
    <property type="nucleotide sequence ID" value="NZ_FNJI01000017.1"/>
</dbReference>
<dbReference type="Proteomes" id="UP000199073">
    <property type="component" value="Unassembled WGS sequence"/>
</dbReference>
<evidence type="ECO:0000256" key="6">
    <source>
        <dbReference type="PIRSR" id="PIRSR602322-1"/>
    </source>
</evidence>
<feature type="binding site" description="axial binding residue" evidence="6">
    <location>
        <position position="131"/>
    </location>
    <ligand>
        <name>heme c</name>
        <dbReference type="ChEBI" id="CHEBI:61717"/>
        <label>1</label>
    </ligand>
    <ligandPart>
        <name>Fe</name>
        <dbReference type="ChEBI" id="CHEBI:18248"/>
    </ligandPart>
</feature>
<feature type="binding site" description="axial binding residue" evidence="6">
    <location>
        <position position="141"/>
    </location>
    <ligand>
        <name>heme c</name>
        <dbReference type="ChEBI" id="CHEBI:61717"/>
        <label>1</label>
    </ligand>
    <ligandPart>
        <name>Fe</name>
        <dbReference type="ChEBI" id="CHEBI:18248"/>
    </ligandPart>
</feature>
<name>A0A1H0S654_9BACT</name>
<organism evidence="9 10">
    <name type="scientific">Desulforhopalus singaporensis</name>
    <dbReference type="NCBI Taxonomy" id="91360"/>
    <lineage>
        <taxon>Bacteria</taxon>
        <taxon>Pseudomonadati</taxon>
        <taxon>Thermodesulfobacteriota</taxon>
        <taxon>Desulfobulbia</taxon>
        <taxon>Desulfobulbales</taxon>
        <taxon>Desulfocapsaceae</taxon>
        <taxon>Desulforhopalus</taxon>
    </lineage>
</organism>
<keyword evidence="10" id="KW-1185">Reference proteome</keyword>